<protein>
    <recommendedName>
        <fullName evidence="8">Papain family cysteine protease</fullName>
    </recommendedName>
</protein>
<evidence type="ECO:0000256" key="3">
    <source>
        <dbReference type="SAM" id="SignalP"/>
    </source>
</evidence>
<dbReference type="GO" id="GO:0006508">
    <property type="term" value="P:proteolysis"/>
    <property type="evidence" value="ECO:0007669"/>
    <property type="project" value="InterPro"/>
</dbReference>
<dbReference type="OMA" id="RTYNNEF"/>
<evidence type="ECO:0008006" key="8">
    <source>
        <dbReference type="Google" id="ProtNLM"/>
    </source>
</evidence>
<dbReference type="Pfam" id="PF00112">
    <property type="entry name" value="Peptidase_C1"/>
    <property type="match status" value="1"/>
</dbReference>
<dbReference type="SMART" id="SM00645">
    <property type="entry name" value="Pept_C1"/>
    <property type="match status" value="1"/>
</dbReference>
<dbReference type="PANTHER" id="PTHR12411">
    <property type="entry name" value="CYSTEINE PROTEASE FAMILY C1-RELATED"/>
    <property type="match status" value="1"/>
</dbReference>
<keyword evidence="2" id="KW-1015">Disulfide bond</keyword>
<comment type="caution">
    <text evidence="6">The sequence shown here is derived from an EMBL/GenBank/DDBJ whole genome shotgun (WGS) entry which is preliminary data.</text>
</comment>
<feature type="signal peptide" evidence="3">
    <location>
        <begin position="1"/>
        <end position="16"/>
    </location>
</feature>
<feature type="domain" description="Cathepsin propeptide inhibitor" evidence="5">
    <location>
        <begin position="44"/>
        <end position="100"/>
    </location>
</feature>
<dbReference type="CDD" id="cd02248">
    <property type="entry name" value="Peptidase_C1A"/>
    <property type="match status" value="1"/>
</dbReference>
<proteinExistence type="predicted"/>
<dbReference type="InterPro" id="IPR013128">
    <property type="entry name" value="Peptidase_C1A"/>
</dbReference>
<dbReference type="InterPro" id="IPR039417">
    <property type="entry name" value="Peptidase_C1A_papain-like"/>
</dbReference>
<dbReference type="Pfam" id="PF08246">
    <property type="entry name" value="Inhibitor_I29"/>
    <property type="match status" value="1"/>
</dbReference>
<reference evidence="6" key="1">
    <citation type="submission" date="2021-01" db="EMBL/GenBank/DDBJ databases">
        <authorList>
            <consortium name="Genoscope - CEA"/>
            <person name="William W."/>
        </authorList>
    </citation>
    <scope>NUCLEOTIDE SEQUENCE</scope>
</reference>
<evidence type="ECO:0000313" key="6">
    <source>
        <dbReference type="EMBL" id="CAD8049905.1"/>
    </source>
</evidence>
<dbReference type="InterPro" id="IPR013201">
    <property type="entry name" value="Prot_inhib_I29"/>
</dbReference>
<feature type="domain" description="Peptidase C1A papain C-terminal" evidence="4">
    <location>
        <begin position="165"/>
        <end position="375"/>
    </location>
</feature>
<evidence type="ECO:0000256" key="1">
    <source>
        <dbReference type="ARBA" id="ARBA00023145"/>
    </source>
</evidence>
<dbReference type="GO" id="GO:0008234">
    <property type="term" value="F:cysteine-type peptidase activity"/>
    <property type="evidence" value="ECO:0007669"/>
    <property type="project" value="InterPro"/>
</dbReference>
<dbReference type="AlphaFoldDB" id="A0A8S1K7Y8"/>
<evidence type="ECO:0000313" key="7">
    <source>
        <dbReference type="Proteomes" id="UP000688137"/>
    </source>
</evidence>
<feature type="chain" id="PRO_5035914388" description="Papain family cysteine protease" evidence="3">
    <location>
        <begin position="17"/>
        <end position="376"/>
    </location>
</feature>
<evidence type="ECO:0000259" key="4">
    <source>
        <dbReference type="SMART" id="SM00645"/>
    </source>
</evidence>
<dbReference type="InterPro" id="IPR000668">
    <property type="entry name" value="Peptidase_C1A_C"/>
</dbReference>
<evidence type="ECO:0000256" key="2">
    <source>
        <dbReference type="ARBA" id="ARBA00023157"/>
    </source>
</evidence>
<gene>
    <name evidence="6" type="ORF">PPRIM_AZ9-3.1.T0140223</name>
</gene>
<keyword evidence="7" id="KW-1185">Reference proteome</keyword>
<keyword evidence="1" id="KW-0865">Zymogen</keyword>
<sequence>MKIIVILCVIAIVVCSEFSNMNLESALHENGSVYGWREDEQKTFQNWVKENQRTYNNEFELIYRMEVFVKNYRAMKHHNEQLPKDVWGLNNFADETNEELVDKLFMKRDFETHYDLFNEDDINAIRSDALNHNSFLQADKTVVVKKVVKQATTASKKVAAEPVKNPPSLDWLKQITEVQQQGRCGSCWAFAVSDVTISRLSIANKNKLDQLSKTHLIDCADGNTAGCDGGSVGDAFEFINKYGTVYEKDYREYDQKEDECSKPKGSIGYKQFKSIEGLSKFTNNDIETAMQDGPVAALMYADESWLRYKSGIINTCNYPKVSNYQHVVVIVAYDTQTWFVKNSWGQQWGMEGYFQVQKNGDENCLDKIKKITFPQI</sequence>
<dbReference type="Proteomes" id="UP000688137">
    <property type="component" value="Unassembled WGS sequence"/>
</dbReference>
<accession>A0A8S1K7Y8</accession>
<keyword evidence="3" id="KW-0732">Signal</keyword>
<evidence type="ECO:0000259" key="5">
    <source>
        <dbReference type="SMART" id="SM00848"/>
    </source>
</evidence>
<organism evidence="6 7">
    <name type="scientific">Paramecium primaurelia</name>
    <dbReference type="NCBI Taxonomy" id="5886"/>
    <lineage>
        <taxon>Eukaryota</taxon>
        <taxon>Sar</taxon>
        <taxon>Alveolata</taxon>
        <taxon>Ciliophora</taxon>
        <taxon>Intramacronucleata</taxon>
        <taxon>Oligohymenophorea</taxon>
        <taxon>Peniculida</taxon>
        <taxon>Parameciidae</taxon>
        <taxon>Paramecium</taxon>
    </lineage>
</organism>
<dbReference type="PROSITE" id="PS00139">
    <property type="entry name" value="THIOL_PROTEASE_CYS"/>
    <property type="match status" value="1"/>
</dbReference>
<dbReference type="EMBL" id="CAJJDM010000011">
    <property type="protein sequence ID" value="CAD8049905.1"/>
    <property type="molecule type" value="Genomic_DNA"/>
</dbReference>
<dbReference type="SMART" id="SM00848">
    <property type="entry name" value="Inhibitor_I29"/>
    <property type="match status" value="1"/>
</dbReference>
<name>A0A8S1K7Y8_PARPR</name>
<dbReference type="InterPro" id="IPR000169">
    <property type="entry name" value="Pept_cys_AS"/>
</dbReference>